<dbReference type="EMBL" id="CP063845">
    <property type="protein sequence ID" value="UFP94387.1"/>
    <property type="molecule type" value="Genomic_DNA"/>
</dbReference>
<name>A0ABY3PLW9_9CYAN</name>
<protein>
    <recommendedName>
        <fullName evidence="5">AMIN domain-containing protein</fullName>
    </recommendedName>
</protein>
<evidence type="ECO:0000313" key="3">
    <source>
        <dbReference type="EMBL" id="UFP94387.1"/>
    </source>
</evidence>
<evidence type="ECO:0000256" key="1">
    <source>
        <dbReference type="SAM" id="MobiDB-lite"/>
    </source>
</evidence>
<evidence type="ECO:0008006" key="5">
    <source>
        <dbReference type="Google" id="ProtNLM"/>
    </source>
</evidence>
<feature type="compositionally biased region" description="Pro residues" evidence="1">
    <location>
        <begin position="191"/>
        <end position="207"/>
    </location>
</feature>
<evidence type="ECO:0000256" key="2">
    <source>
        <dbReference type="SAM" id="SignalP"/>
    </source>
</evidence>
<feature type="region of interest" description="Disordered" evidence="1">
    <location>
        <begin position="113"/>
        <end position="207"/>
    </location>
</feature>
<feature type="signal peptide" evidence="2">
    <location>
        <begin position="1"/>
        <end position="20"/>
    </location>
</feature>
<accession>A0ABY3PLW9</accession>
<feature type="compositionally biased region" description="Polar residues" evidence="1">
    <location>
        <begin position="159"/>
        <end position="178"/>
    </location>
</feature>
<proteinExistence type="predicted"/>
<organism evidence="3 4">
    <name type="scientific">Gloeobacter morelensis MG652769</name>
    <dbReference type="NCBI Taxonomy" id="2781736"/>
    <lineage>
        <taxon>Bacteria</taxon>
        <taxon>Bacillati</taxon>
        <taxon>Cyanobacteriota</taxon>
        <taxon>Cyanophyceae</taxon>
        <taxon>Gloeobacterales</taxon>
        <taxon>Gloeobacteraceae</taxon>
        <taxon>Gloeobacter</taxon>
        <taxon>Gloeobacter morelensis</taxon>
    </lineage>
</organism>
<keyword evidence="2" id="KW-0732">Signal</keyword>
<dbReference type="RefSeq" id="WP_230841443.1">
    <property type="nucleotide sequence ID" value="NZ_CP063845.1"/>
</dbReference>
<sequence>MKRIAALVLALAALVTPAAAAPLAQIEPVENEKERMIRISAQGPLPFEVLAKSASSLVLFLPRAELGNAPALLSLAPLADLTLEQNPVGVRVNFENLMMPFLVRAGKKPGIVEISFPKPPPPPPPSAATTQQGRPGTPGAPGLPGSAGAAQRTGVQPAGTLQPSDIEQGQLTDTSQVGKASEIAEEEPDPPRPGIAPVPPRSNPPRP</sequence>
<reference evidence="3 4" key="1">
    <citation type="journal article" date="2021" name="Genome Biol. Evol.">
        <title>Complete Genome Sequencing of a Novel Gloeobacter Species from a Waterfall Cave in Mexico.</title>
        <authorList>
            <person name="Saw J.H."/>
            <person name="Cardona T."/>
            <person name="Montejano G."/>
        </authorList>
    </citation>
    <scope>NUCLEOTIDE SEQUENCE [LARGE SCALE GENOMIC DNA]</scope>
    <source>
        <strain evidence="3">MG652769</strain>
    </source>
</reference>
<evidence type="ECO:0000313" key="4">
    <source>
        <dbReference type="Proteomes" id="UP001054846"/>
    </source>
</evidence>
<feature type="compositionally biased region" description="Pro residues" evidence="1">
    <location>
        <begin position="117"/>
        <end position="126"/>
    </location>
</feature>
<feature type="chain" id="PRO_5046525027" description="AMIN domain-containing protein" evidence="2">
    <location>
        <begin position="21"/>
        <end position="207"/>
    </location>
</feature>
<gene>
    <name evidence="3" type="ORF">ISF26_22025</name>
</gene>
<dbReference type="Proteomes" id="UP001054846">
    <property type="component" value="Chromosome"/>
</dbReference>
<keyword evidence="4" id="KW-1185">Reference proteome</keyword>